<proteinExistence type="predicted"/>
<dbReference type="InterPro" id="IPR054422">
    <property type="entry name" value="TetR-like_HI_0893_C"/>
</dbReference>
<evidence type="ECO:0000313" key="6">
    <source>
        <dbReference type="Proteomes" id="UP000319837"/>
    </source>
</evidence>
<dbReference type="PROSITE" id="PS50977">
    <property type="entry name" value="HTH_TETR_2"/>
    <property type="match status" value="1"/>
</dbReference>
<dbReference type="Gene3D" id="1.10.357.10">
    <property type="entry name" value="Tetracycline Repressor, domain 2"/>
    <property type="match status" value="1"/>
</dbReference>
<organism evidence="5 6">
    <name type="scientific">Niallia circulans</name>
    <name type="common">Bacillus circulans</name>
    <dbReference type="NCBI Taxonomy" id="1397"/>
    <lineage>
        <taxon>Bacteria</taxon>
        <taxon>Bacillati</taxon>
        <taxon>Bacillota</taxon>
        <taxon>Bacilli</taxon>
        <taxon>Bacillales</taxon>
        <taxon>Bacillaceae</taxon>
        <taxon>Niallia</taxon>
    </lineage>
</organism>
<dbReference type="AlphaFoldDB" id="A0A553STE3"/>
<sequence>MRNKDKNKNEAIFQATIQLLNEVGFSDISMFKIAKRANVSPSTIYIYFKNKEDMLSKLYAMVKQKMSNQILAGIEDTMPIKTAFEIVIRNQIEFIFNYKAEFLFLEQFSNSPLLQILCLEDSSYMFLPLFKLVDRGIEQKILKECDILLLLVQVHAPVAALVKQHFNGEWKLNEKNIGDLIELSWDAIKA</sequence>
<dbReference type="RefSeq" id="WP_185763674.1">
    <property type="nucleotide sequence ID" value="NZ_RIBP01000001.1"/>
</dbReference>
<evidence type="ECO:0000256" key="2">
    <source>
        <dbReference type="ARBA" id="ARBA00023125"/>
    </source>
</evidence>
<feature type="DNA-binding region" description="H-T-H motif" evidence="3">
    <location>
        <begin position="29"/>
        <end position="48"/>
    </location>
</feature>
<evidence type="ECO:0000256" key="1">
    <source>
        <dbReference type="ARBA" id="ARBA00022491"/>
    </source>
</evidence>
<dbReference type="GO" id="GO:0003677">
    <property type="term" value="F:DNA binding"/>
    <property type="evidence" value="ECO:0007669"/>
    <property type="project" value="UniProtKB-UniRule"/>
</dbReference>
<name>A0A553STE3_NIACI</name>
<protein>
    <submittedName>
        <fullName evidence="5">TetR/AcrR family transcriptional regulator</fullName>
    </submittedName>
</protein>
<dbReference type="InterPro" id="IPR009057">
    <property type="entry name" value="Homeodomain-like_sf"/>
</dbReference>
<comment type="caution">
    <text evidence="5">The sequence shown here is derived from an EMBL/GenBank/DDBJ whole genome shotgun (WGS) entry which is preliminary data.</text>
</comment>
<evidence type="ECO:0000259" key="4">
    <source>
        <dbReference type="PROSITE" id="PS50977"/>
    </source>
</evidence>
<dbReference type="PANTHER" id="PTHR43479">
    <property type="entry name" value="ACREF/ENVCD OPERON REPRESSOR-RELATED"/>
    <property type="match status" value="1"/>
</dbReference>
<dbReference type="PANTHER" id="PTHR43479:SF11">
    <property type="entry name" value="ACREF_ENVCD OPERON REPRESSOR-RELATED"/>
    <property type="match status" value="1"/>
</dbReference>
<dbReference type="Pfam" id="PF22604">
    <property type="entry name" value="TetR_HI_0893_C"/>
    <property type="match status" value="1"/>
</dbReference>
<dbReference type="Proteomes" id="UP000319837">
    <property type="component" value="Unassembled WGS sequence"/>
</dbReference>
<reference evidence="6" key="1">
    <citation type="submission" date="2018-10" db="EMBL/GenBank/DDBJ databases">
        <title>FDA dAtabase for Regulatory Grade micrObial Sequences (FDA-ARGOS): Supporting development and validation of Infectious Disease Dx tests.</title>
        <authorList>
            <person name="Minogue T."/>
            <person name="Wolcott M."/>
            <person name="Wasieloski L."/>
            <person name="Aguilar W."/>
            <person name="Moore D."/>
            <person name="Tallon L."/>
            <person name="Sadzewicz L."/>
            <person name="Sengamalay N."/>
            <person name="Ott S."/>
            <person name="Godinez A."/>
            <person name="Nagaraj S."/>
            <person name="Vavikolanu K."/>
            <person name="Vyas G."/>
            <person name="Nadendla S."/>
            <person name="George J."/>
            <person name="Sichtig H."/>
        </authorList>
    </citation>
    <scope>NUCLEOTIDE SEQUENCE [LARGE SCALE GENOMIC DNA]</scope>
    <source>
        <strain evidence="6">FDAARGOS_343</strain>
    </source>
</reference>
<dbReference type="SUPFAM" id="SSF46689">
    <property type="entry name" value="Homeodomain-like"/>
    <property type="match status" value="1"/>
</dbReference>
<evidence type="ECO:0000313" key="5">
    <source>
        <dbReference type="EMBL" id="TRZ40275.1"/>
    </source>
</evidence>
<evidence type="ECO:0000256" key="3">
    <source>
        <dbReference type="PROSITE-ProRule" id="PRU00335"/>
    </source>
</evidence>
<accession>A0A553STE3</accession>
<dbReference type="InterPro" id="IPR050624">
    <property type="entry name" value="HTH-type_Tx_Regulator"/>
</dbReference>
<dbReference type="PRINTS" id="PR00455">
    <property type="entry name" value="HTHTETR"/>
</dbReference>
<dbReference type="EMBL" id="RIBP01000001">
    <property type="protein sequence ID" value="TRZ40275.1"/>
    <property type="molecule type" value="Genomic_DNA"/>
</dbReference>
<keyword evidence="2 3" id="KW-0238">DNA-binding</keyword>
<dbReference type="InterPro" id="IPR001647">
    <property type="entry name" value="HTH_TetR"/>
</dbReference>
<keyword evidence="1" id="KW-0678">Repressor</keyword>
<dbReference type="Pfam" id="PF00440">
    <property type="entry name" value="TetR_N"/>
    <property type="match status" value="1"/>
</dbReference>
<feature type="domain" description="HTH tetR-type" evidence="4">
    <location>
        <begin position="6"/>
        <end position="66"/>
    </location>
</feature>
<gene>
    <name evidence="5" type="ORF">CEQ21_04885</name>
</gene>